<gene>
    <name evidence="1" type="ORF">LCGC14_2897830</name>
</gene>
<dbReference type="AlphaFoldDB" id="A0A0F8XVB5"/>
<evidence type="ECO:0000313" key="1">
    <source>
        <dbReference type="EMBL" id="KKK73042.1"/>
    </source>
</evidence>
<protein>
    <submittedName>
        <fullName evidence="1">Uncharacterized protein</fullName>
    </submittedName>
</protein>
<organism evidence="1">
    <name type="scientific">marine sediment metagenome</name>
    <dbReference type="NCBI Taxonomy" id="412755"/>
    <lineage>
        <taxon>unclassified sequences</taxon>
        <taxon>metagenomes</taxon>
        <taxon>ecological metagenomes</taxon>
    </lineage>
</organism>
<sequence length="71" mass="7912">MADIPAHRLLRHALDHHDHDLAASIILAGSLEYLELQQAEQPMSIPDRVRSLAGFMSIDPQPSLLTQTDRS</sequence>
<name>A0A0F8XVB5_9ZZZZ</name>
<dbReference type="EMBL" id="LAZR01056969">
    <property type="protein sequence ID" value="KKK73042.1"/>
    <property type="molecule type" value="Genomic_DNA"/>
</dbReference>
<comment type="caution">
    <text evidence="1">The sequence shown here is derived from an EMBL/GenBank/DDBJ whole genome shotgun (WGS) entry which is preliminary data.</text>
</comment>
<accession>A0A0F8XVB5</accession>
<proteinExistence type="predicted"/>
<reference evidence="1" key="1">
    <citation type="journal article" date="2015" name="Nature">
        <title>Complex archaea that bridge the gap between prokaryotes and eukaryotes.</title>
        <authorList>
            <person name="Spang A."/>
            <person name="Saw J.H."/>
            <person name="Jorgensen S.L."/>
            <person name="Zaremba-Niedzwiedzka K."/>
            <person name="Martijn J."/>
            <person name="Lind A.E."/>
            <person name="van Eijk R."/>
            <person name="Schleper C."/>
            <person name="Guy L."/>
            <person name="Ettema T.J."/>
        </authorList>
    </citation>
    <scope>NUCLEOTIDE SEQUENCE</scope>
</reference>